<organism evidence="2 3">
    <name type="scientific">Jaminaea rosea</name>
    <dbReference type="NCBI Taxonomy" id="1569628"/>
    <lineage>
        <taxon>Eukaryota</taxon>
        <taxon>Fungi</taxon>
        <taxon>Dikarya</taxon>
        <taxon>Basidiomycota</taxon>
        <taxon>Ustilaginomycotina</taxon>
        <taxon>Exobasidiomycetes</taxon>
        <taxon>Microstromatales</taxon>
        <taxon>Microstromatales incertae sedis</taxon>
        <taxon>Jaminaea</taxon>
    </lineage>
</organism>
<evidence type="ECO:0000313" key="2">
    <source>
        <dbReference type="EMBL" id="PWN30637.1"/>
    </source>
</evidence>
<feature type="compositionally biased region" description="Low complexity" evidence="1">
    <location>
        <begin position="849"/>
        <end position="862"/>
    </location>
</feature>
<feature type="compositionally biased region" description="Pro residues" evidence="1">
    <location>
        <begin position="142"/>
        <end position="155"/>
    </location>
</feature>
<feature type="compositionally biased region" description="Polar residues" evidence="1">
    <location>
        <begin position="594"/>
        <end position="606"/>
    </location>
</feature>
<feature type="compositionally biased region" description="Low complexity" evidence="1">
    <location>
        <begin position="810"/>
        <end position="820"/>
    </location>
</feature>
<feature type="compositionally biased region" description="Low complexity" evidence="1">
    <location>
        <begin position="1"/>
        <end position="31"/>
    </location>
</feature>
<feature type="compositionally biased region" description="Low complexity" evidence="1">
    <location>
        <begin position="610"/>
        <end position="631"/>
    </location>
</feature>
<keyword evidence="3" id="KW-1185">Reference proteome</keyword>
<feature type="compositionally biased region" description="Low complexity" evidence="1">
    <location>
        <begin position="714"/>
        <end position="739"/>
    </location>
</feature>
<feature type="compositionally biased region" description="Low complexity" evidence="1">
    <location>
        <begin position="404"/>
        <end position="417"/>
    </location>
</feature>
<feature type="compositionally biased region" description="Basic and acidic residues" evidence="1">
    <location>
        <begin position="384"/>
        <end position="400"/>
    </location>
</feature>
<reference evidence="2 3" key="1">
    <citation type="journal article" date="2018" name="Mol. Biol. Evol.">
        <title>Broad Genomic Sampling Reveals a Smut Pathogenic Ancestry of the Fungal Clade Ustilaginomycotina.</title>
        <authorList>
            <person name="Kijpornyongpan T."/>
            <person name="Mondo S.J."/>
            <person name="Barry K."/>
            <person name="Sandor L."/>
            <person name="Lee J."/>
            <person name="Lipzen A."/>
            <person name="Pangilinan J."/>
            <person name="LaButti K."/>
            <person name="Hainaut M."/>
            <person name="Henrissat B."/>
            <person name="Grigoriev I.V."/>
            <person name="Spatafora J.W."/>
            <person name="Aime M.C."/>
        </authorList>
    </citation>
    <scope>NUCLEOTIDE SEQUENCE [LARGE SCALE GENOMIC DNA]</scope>
    <source>
        <strain evidence="2 3">MCA 5214</strain>
    </source>
</reference>
<feature type="compositionally biased region" description="Low complexity" evidence="1">
    <location>
        <begin position="988"/>
        <end position="1007"/>
    </location>
</feature>
<feature type="compositionally biased region" description="Polar residues" evidence="1">
    <location>
        <begin position="343"/>
        <end position="358"/>
    </location>
</feature>
<feature type="compositionally biased region" description="Polar residues" evidence="1">
    <location>
        <begin position="211"/>
        <end position="226"/>
    </location>
</feature>
<feature type="compositionally biased region" description="Low complexity" evidence="1">
    <location>
        <begin position="52"/>
        <end position="94"/>
    </location>
</feature>
<feature type="region of interest" description="Disordered" evidence="1">
    <location>
        <begin position="950"/>
        <end position="973"/>
    </location>
</feature>
<feature type="compositionally biased region" description="Low complexity" evidence="1">
    <location>
        <begin position="307"/>
        <end position="331"/>
    </location>
</feature>
<feature type="region of interest" description="Disordered" evidence="1">
    <location>
        <begin position="494"/>
        <end position="515"/>
    </location>
</feature>
<dbReference type="AlphaFoldDB" id="A0A316UZB0"/>
<feature type="region of interest" description="Disordered" evidence="1">
    <location>
        <begin position="550"/>
        <end position="667"/>
    </location>
</feature>
<feature type="compositionally biased region" description="Low complexity" evidence="1">
    <location>
        <begin position="550"/>
        <end position="570"/>
    </location>
</feature>
<feature type="compositionally biased region" description="Low complexity" evidence="1">
    <location>
        <begin position="1043"/>
        <end position="1055"/>
    </location>
</feature>
<dbReference type="OrthoDB" id="2530523at2759"/>
<protein>
    <submittedName>
        <fullName evidence="2">Uncharacterized protein</fullName>
    </submittedName>
</protein>
<dbReference type="Proteomes" id="UP000245884">
    <property type="component" value="Unassembled WGS sequence"/>
</dbReference>
<evidence type="ECO:0000256" key="1">
    <source>
        <dbReference type="SAM" id="MobiDB-lite"/>
    </source>
</evidence>
<dbReference type="EMBL" id="KZ819662">
    <property type="protein sequence ID" value="PWN30637.1"/>
    <property type="molecule type" value="Genomic_DNA"/>
</dbReference>
<proteinExistence type="predicted"/>
<accession>A0A316UZB0</accession>
<feature type="region of interest" description="Disordered" evidence="1">
    <location>
        <begin position="988"/>
        <end position="1073"/>
    </location>
</feature>
<name>A0A316UZB0_9BASI</name>
<gene>
    <name evidence="2" type="ORF">BDZ90DRAFT_257710</name>
</gene>
<evidence type="ECO:0000313" key="3">
    <source>
        <dbReference type="Proteomes" id="UP000245884"/>
    </source>
</evidence>
<feature type="region of interest" description="Disordered" evidence="1">
    <location>
        <begin position="714"/>
        <end position="921"/>
    </location>
</feature>
<feature type="compositionally biased region" description="Basic and acidic residues" evidence="1">
    <location>
        <begin position="196"/>
        <end position="205"/>
    </location>
</feature>
<feature type="region of interest" description="Disordered" evidence="1">
    <location>
        <begin position="1"/>
        <end position="442"/>
    </location>
</feature>
<feature type="compositionally biased region" description="Low complexity" evidence="1">
    <location>
        <begin position="640"/>
        <end position="660"/>
    </location>
</feature>
<feature type="compositionally biased region" description="Low complexity" evidence="1">
    <location>
        <begin position="124"/>
        <end position="141"/>
    </location>
</feature>
<feature type="compositionally biased region" description="Low complexity" evidence="1">
    <location>
        <begin position="749"/>
        <end position="769"/>
    </location>
</feature>
<sequence length="1073" mass="110040">MAASDDQAADDNALPTLETTSSSSLLPSTVSIEAGPLDGVDSTQPQDVAAGSSLTELPSSSSSQTQADTHALTPSAAAADPSSSLSSLEPVATSAPVDPASSDIGAVAGSSQPSDVGSVVVEDQLPSSSEAQPSSSAAPIAEPLPPTASPPPEPQPSHSEPLPPEETKDTIVTAALESGAADSQGFNVDPVVGQEDGEKGEEHAIADSVDEGSTSVVEAQAGTTGDSVDVADGSALDEQPVPPVLDATIPAPKEAGDSAAKAQEAETEIKAPVSHAPGSVASTSEADSAHSAPPRVDQIVVASPEKSQPSAPQTSSAPIASEASSSAILPSAVPPAEADPELKTTSEPIAEPVTQSPLPTVGDPKEDEKKAVAPATNLNSSDAPAKKEEQPQVPVAKKEGAPATSTNGQGQSSTSSTAEKSADKETNGRTETAPTPPAYTPSLDEQRLSHLLFVNQELIKLCVALQKSSEASPDLFRDVSHRLQTNLAYLASAAESSAGPNRKQPSPPRTDVFPHPSMAEALQRFDPDTTLPKLYMQLSKLFEGVARPVAPQQPATQPASAAPLAAPAPAMDRKRSRDSSSTSDEPSHKRPAAQNGTRHASGSPAPSSVGFANPFANGSAGGPASNSSPSSRQSPGVTLSSQTQQHHSSPSNGSQQGQQPTAGLSPQQAQQLINAFGPNAVGTWRFLQNYLRSPQCNPQFAALPLPVQMQQIAALQQQRQRQPSQQAAQVGAPPQQSGSPAPPFQRGRTSSYASTAAASPVPTHASPVPDFMPPPPVPSAMSSHNGISSVEAARASPGLAGNPVSAMMRHSQQQHQQHSSTPEMPHAVPTQVTNPFAATPGNGSAGMHSSSSSQTPFPQSSFGGQISGMDGQNQHFQQLQMLQQQAQQAQQQHQQQQPQQPHPQMAQQQQQLRGANGTGINGITGGGMGGVNPVQLPAHLQQLFAQQQLQANGSGGNGGGQMGGGPMTGWNGNYSATSDAMGFMMSNMSASQQQQHSGQQQQRQPWQNGVGGGGINPAMLGGINPSLLGQQANGGGINPMHLQQQQQQQRQQQQQALPNGFAGGVNSSWPGIG</sequence>
<dbReference type="RefSeq" id="XP_025365249.1">
    <property type="nucleotide sequence ID" value="XM_025507983.1"/>
</dbReference>
<feature type="compositionally biased region" description="Gly residues" evidence="1">
    <location>
        <begin position="953"/>
        <end position="967"/>
    </location>
</feature>
<dbReference type="GeneID" id="37029806"/>
<feature type="compositionally biased region" description="Low complexity" evidence="1">
    <location>
        <begin position="874"/>
        <end position="915"/>
    </location>
</feature>